<feature type="compositionally biased region" description="Polar residues" evidence="2">
    <location>
        <begin position="132"/>
        <end position="141"/>
    </location>
</feature>
<keyword evidence="4" id="KW-1185">Reference proteome</keyword>
<evidence type="ECO:0000313" key="3">
    <source>
        <dbReference type="EMBL" id="KAK1172259.1"/>
    </source>
</evidence>
<organism evidence="3 4">
    <name type="scientific">Acipenser oxyrinchus oxyrinchus</name>
    <dbReference type="NCBI Taxonomy" id="40147"/>
    <lineage>
        <taxon>Eukaryota</taxon>
        <taxon>Metazoa</taxon>
        <taxon>Chordata</taxon>
        <taxon>Craniata</taxon>
        <taxon>Vertebrata</taxon>
        <taxon>Euteleostomi</taxon>
        <taxon>Actinopterygii</taxon>
        <taxon>Chondrostei</taxon>
        <taxon>Acipenseriformes</taxon>
        <taxon>Acipenseridae</taxon>
        <taxon>Acipenser</taxon>
    </lineage>
</organism>
<proteinExistence type="inferred from homology"/>
<accession>A0AAD8LS41</accession>
<dbReference type="AlphaFoldDB" id="A0AAD8LS41"/>
<evidence type="ECO:0000256" key="2">
    <source>
        <dbReference type="SAM" id="MobiDB-lite"/>
    </source>
</evidence>
<comment type="caution">
    <text evidence="3">The sequence shown here is derived from an EMBL/GenBank/DDBJ whole genome shotgun (WGS) entry which is preliminary data.</text>
</comment>
<comment type="similarity">
    <text evidence="1">Belongs to the UPF0711 family.</text>
</comment>
<feature type="compositionally biased region" description="Low complexity" evidence="2">
    <location>
        <begin position="168"/>
        <end position="190"/>
    </location>
</feature>
<sequence length="225" mass="25330">MAEEEKEKKLRFLKNSAFHFQTSCSEQARFLMWTHQSIADAKYTEERVCPYCFQCRLPENHRVRFKPKRRLTPQVQRVLNREAANRTLSLKQVKMLQKYKNSTSTMLVTCYSCNKTSRHSGVKRDFLAAFSHNPNAPNSRGKNIDAARTPKSAGKGSVSHIKSGAKGKSPATTPRSTSSRPATPSPSTKPIGVKKSPFSHLKMLLNLEQKQSSKKGGLQDFLCSL</sequence>
<dbReference type="EMBL" id="JAGXEW010000004">
    <property type="protein sequence ID" value="KAK1172259.1"/>
    <property type="molecule type" value="Genomic_DNA"/>
</dbReference>
<evidence type="ECO:0000313" key="4">
    <source>
        <dbReference type="Proteomes" id="UP001230051"/>
    </source>
</evidence>
<dbReference type="PANTHER" id="PTHR31402:SF2">
    <property type="entry name" value="UPF0711 PROTEIN C18ORF21"/>
    <property type="match status" value="1"/>
</dbReference>
<dbReference type="Pfam" id="PF15719">
    <property type="entry name" value="Rmp24-like"/>
    <property type="match status" value="1"/>
</dbReference>
<feature type="region of interest" description="Disordered" evidence="2">
    <location>
        <begin position="131"/>
        <end position="196"/>
    </location>
</feature>
<protein>
    <submittedName>
        <fullName evidence="3">Uncharacterized protein</fullName>
    </submittedName>
</protein>
<dbReference type="PANTHER" id="PTHR31402">
    <property type="entry name" value="UPF0711 PROTEIN C18ORF21"/>
    <property type="match status" value="1"/>
</dbReference>
<evidence type="ECO:0000256" key="1">
    <source>
        <dbReference type="ARBA" id="ARBA00006160"/>
    </source>
</evidence>
<gene>
    <name evidence="3" type="ORF">AOXY_G4789</name>
</gene>
<dbReference type="InterPro" id="IPR029779">
    <property type="entry name" value="Rmp24-like"/>
</dbReference>
<dbReference type="Proteomes" id="UP001230051">
    <property type="component" value="Unassembled WGS sequence"/>
</dbReference>
<name>A0AAD8LS41_ACIOX</name>
<reference evidence="3" key="1">
    <citation type="submission" date="2022-02" db="EMBL/GenBank/DDBJ databases">
        <title>Atlantic sturgeon de novo genome assembly.</title>
        <authorList>
            <person name="Stock M."/>
            <person name="Klopp C."/>
            <person name="Guiguen Y."/>
            <person name="Cabau C."/>
            <person name="Parinello H."/>
            <person name="Santidrian Yebra-Pimentel E."/>
            <person name="Kuhl H."/>
            <person name="Dirks R.P."/>
            <person name="Guessner J."/>
            <person name="Wuertz S."/>
            <person name="Du K."/>
            <person name="Schartl M."/>
        </authorList>
    </citation>
    <scope>NUCLEOTIDE SEQUENCE</scope>
    <source>
        <strain evidence="3">STURGEONOMICS-FGT-2020</strain>
        <tissue evidence="3">Whole blood</tissue>
    </source>
</reference>